<keyword evidence="6" id="KW-0472">Membrane</keyword>
<evidence type="ECO:0008006" key="9">
    <source>
        <dbReference type="Google" id="ProtNLM"/>
    </source>
</evidence>
<evidence type="ECO:0000256" key="3">
    <source>
        <dbReference type="ARBA" id="ARBA00023002"/>
    </source>
</evidence>
<comment type="caution">
    <text evidence="7">The sequence shown here is derived from an EMBL/GenBank/DDBJ whole genome shotgun (WGS) entry which is preliminary data.</text>
</comment>
<dbReference type="CDD" id="cd11064">
    <property type="entry name" value="CYP86A"/>
    <property type="match status" value="1"/>
</dbReference>
<reference evidence="7 8" key="1">
    <citation type="submission" date="2024-09" db="EMBL/GenBank/DDBJ databases">
        <title>Chromosome-scale assembly of Riccia sorocarpa.</title>
        <authorList>
            <person name="Paukszto L."/>
        </authorList>
    </citation>
    <scope>NUCLEOTIDE SEQUENCE [LARGE SCALE GENOMIC DNA]</scope>
    <source>
        <strain evidence="7">LP-2024</strain>
        <tissue evidence="7">Aerial parts of the thallus</tissue>
    </source>
</reference>
<dbReference type="PRINTS" id="PR00463">
    <property type="entry name" value="EP450I"/>
</dbReference>
<keyword evidence="6" id="KW-0812">Transmembrane</keyword>
<comment type="cofactor">
    <cofactor evidence="5">
        <name>heme</name>
        <dbReference type="ChEBI" id="CHEBI:30413"/>
    </cofactor>
</comment>
<dbReference type="PANTHER" id="PTHR24296">
    <property type="entry name" value="CYTOCHROME P450"/>
    <property type="match status" value="1"/>
</dbReference>
<keyword evidence="4 5" id="KW-0408">Iron</keyword>
<keyword evidence="8" id="KW-1185">Reference proteome</keyword>
<dbReference type="Pfam" id="PF00067">
    <property type="entry name" value="p450"/>
    <property type="match status" value="1"/>
</dbReference>
<feature type="binding site" description="axial binding residue" evidence="5">
    <location>
        <position position="517"/>
    </location>
    <ligand>
        <name>heme</name>
        <dbReference type="ChEBI" id="CHEBI:30413"/>
    </ligand>
    <ligandPart>
        <name>Fe</name>
        <dbReference type="ChEBI" id="CHEBI:18248"/>
    </ligandPart>
</feature>
<feature type="transmembrane region" description="Helical" evidence="6">
    <location>
        <begin position="20"/>
        <end position="38"/>
    </location>
</feature>
<evidence type="ECO:0000256" key="2">
    <source>
        <dbReference type="ARBA" id="ARBA00022723"/>
    </source>
</evidence>
<sequence>MVGPGELIGVLGRFLTVHGSWLASSLLVLVLGSILILLEGTWSAKNCNLPHVRQLPSGPKIYPFVGSTLEMLSNLHQLYDWGTSYLQRDPTNTVRTKRAFTSGYVFLTANPRNVEHILKTNFDNYPKGESLLRGLKPLLGEGIFNSDGEAWRSQRKIAGYEFNTKTVREYIIELVHGETYNRLLPLLAKVHSQGTVVDIQDLLLRFGFDNICLLGFGVDTGCLDLSLPEVEFANAFDEATRLTLQRLLWPTFLLPSLDFLGSLDIGNGSKLRSMVKIVDRFAHSIIEKRRQELRSRTGHEGSKELASKFPRGYSDLLSRFIQHDEQTQWGNSAKEGTPSNSKDPAPALSDKYLRDIILNFVLAGRDTSSVALTWFFWLVDQHPQVEKKMVEEITSIRRARKECLQEHELAEQAIEGFTYNELREMHYVQAAITESMRLYPRVPADPKSVLADDYLPDGTFVRKGERISYFVYAMGRLESIWGKDCLEFKPERFLQEGKFVAENPFKYPIFQAGPRICLGKEMAYTQMKYIVASIMSSPYRFQLLPNPSPKVELSLTLKMKGGLPSKGTESLPSS</sequence>
<dbReference type="SUPFAM" id="SSF48264">
    <property type="entry name" value="Cytochrome P450"/>
    <property type="match status" value="1"/>
</dbReference>
<dbReference type="PRINTS" id="PR00385">
    <property type="entry name" value="P450"/>
</dbReference>
<keyword evidence="6" id="KW-1133">Transmembrane helix</keyword>
<comment type="similarity">
    <text evidence="1">Belongs to the cytochrome P450 family.</text>
</comment>
<keyword evidence="2 5" id="KW-0479">Metal-binding</keyword>
<dbReference type="EMBL" id="JBJQOH010000006">
    <property type="protein sequence ID" value="KAL3684721.1"/>
    <property type="molecule type" value="Genomic_DNA"/>
</dbReference>
<accession>A0ABD3H1S0</accession>
<dbReference type="Gene3D" id="1.10.630.10">
    <property type="entry name" value="Cytochrome P450"/>
    <property type="match status" value="1"/>
</dbReference>
<evidence type="ECO:0000256" key="1">
    <source>
        <dbReference type="ARBA" id="ARBA00010617"/>
    </source>
</evidence>
<evidence type="ECO:0000256" key="5">
    <source>
        <dbReference type="PIRSR" id="PIRSR602401-1"/>
    </source>
</evidence>
<dbReference type="InterPro" id="IPR002401">
    <property type="entry name" value="Cyt_P450_E_grp-I"/>
</dbReference>
<evidence type="ECO:0000256" key="6">
    <source>
        <dbReference type="SAM" id="Phobius"/>
    </source>
</evidence>
<proteinExistence type="inferred from homology"/>
<gene>
    <name evidence="7" type="ORF">R1sor_002743</name>
</gene>
<evidence type="ECO:0000313" key="7">
    <source>
        <dbReference type="EMBL" id="KAL3684721.1"/>
    </source>
</evidence>
<protein>
    <recommendedName>
        <fullName evidence="9">Cytochrome P450</fullName>
    </recommendedName>
</protein>
<keyword evidence="3" id="KW-0560">Oxidoreductase</keyword>
<evidence type="ECO:0000256" key="4">
    <source>
        <dbReference type="ARBA" id="ARBA00023004"/>
    </source>
</evidence>
<dbReference type="InterPro" id="IPR036396">
    <property type="entry name" value="Cyt_P450_sf"/>
</dbReference>
<dbReference type="Proteomes" id="UP001633002">
    <property type="component" value="Unassembled WGS sequence"/>
</dbReference>
<dbReference type="GO" id="GO:0016491">
    <property type="term" value="F:oxidoreductase activity"/>
    <property type="evidence" value="ECO:0007669"/>
    <property type="project" value="UniProtKB-KW"/>
</dbReference>
<keyword evidence="5" id="KW-0349">Heme</keyword>
<organism evidence="7 8">
    <name type="scientific">Riccia sorocarpa</name>
    <dbReference type="NCBI Taxonomy" id="122646"/>
    <lineage>
        <taxon>Eukaryota</taxon>
        <taxon>Viridiplantae</taxon>
        <taxon>Streptophyta</taxon>
        <taxon>Embryophyta</taxon>
        <taxon>Marchantiophyta</taxon>
        <taxon>Marchantiopsida</taxon>
        <taxon>Marchantiidae</taxon>
        <taxon>Marchantiales</taxon>
        <taxon>Ricciaceae</taxon>
        <taxon>Riccia</taxon>
    </lineage>
</organism>
<evidence type="ECO:0000313" key="8">
    <source>
        <dbReference type="Proteomes" id="UP001633002"/>
    </source>
</evidence>
<name>A0ABD3H1S0_9MARC</name>
<dbReference type="InterPro" id="IPR001128">
    <property type="entry name" value="Cyt_P450"/>
</dbReference>
<dbReference type="GO" id="GO:0046872">
    <property type="term" value="F:metal ion binding"/>
    <property type="evidence" value="ECO:0007669"/>
    <property type="project" value="UniProtKB-KW"/>
</dbReference>
<dbReference type="AlphaFoldDB" id="A0ABD3H1S0"/>